<dbReference type="PANTHER" id="PTHR21199:SF1">
    <property type="entry name" value="COMM DOMAIN-CONTAINING PROTEIN 1"/>
    <property type="match status" value="1"/>
</dbReference>
<dbReference type="InterPro" id="IPR033776">
    <property type="entry name" value="COMMD1_N"/>
</dbReference>
<evidence type="ECO:0000256" key="1">
    <source>
        <dbReference type="SAM" id="MobiDB-lite"/>
    </source>
</evidence>
<dbReference type="RefSeq" id="XP_013760937.1">
    <property type="nucleotide sequence ID" value="XM_013905483.1"/>
</dbReference>
<organism evidence="3 4">
    <name type="scientific">Thecamonas trahens ATCC 50062</name>
    <dbReference type="NCBI Taxonomy" id="461836"/>
    <lineage>
        <taxon>Eukaryota</taxon>
        <taxon>Apusozoa</taxon>
        <taxon>Apusomonadida</taxon>
        <taxon>Apusomonadidae</taxon>
        <taxon>Thecamonas</taxon>
    </lineage>
</organism>
<dbReference type="OrthoDB" id="10251426at2759"/>
<evidence type="ECO:0000313" key="3">
    <source>
        <dbReference type="EMBL" id="KNC56425.1"/>
    </source>
</evidence>
<name>A0A0L0DW32_THETB</name>
<feature type="compositionally biased region" description="Acidic residues" evidence="1">
    <location>
        <begin position="237"/>
        <end position="247"/>
    </location>
</feature>
<dbReference type="Proteomes" id="UP000054408">
    <property type="component" value="Unassembled WGS sequence"/>
</dbReference>
<protein>
    <recommendedName>
        <fullName evidence="2">COMMD1 N-terminal domain-containing protein</fullName>
    </recommendedName>
</protein>
<proteinExistence type="predicted"/>
<dbReference type="PANTHER" id="PTHR21199">
    <property type="entry name" value="COMM DOMAIN-CONTAINING PROTEIN 1"/>
    <property type="match status" value="1"/>
</dbReference>
<dbReference type="GO" id="GO:2000009">
    <property type="term" value="P:negative regulation of protein localization to cell surface"/>
    <property type="evidence" value="ECO:0007669"/>
    <property type="project" value="TreeGrafter"/>
</dbReference>
<dbReference type="Pfam" id="PF17221">
    <property type="entry name" value="COMMD1_N"/>
    <property type="match status" value="1"/>
</dbReference>
<dbReference type="GeneID" id="25562076"/>
<dbReference type="GO" id="GO:0032434">
    <property type="term" value="P:regulation of proteasomal ubiquitin-dependent protein catabolic process"/>
    <property type="evidence" value="ECO:0007669"/>
    <property type="project" value="TreeGrafter"/>
</dbReference>
<dbReference type="GO" id="GO:1902306">
    <property type="term" value="P:negative regulation of sodium ion transmembrane transport"/>
    <property type="evidence" value="ECO:0007669"/>
    <property type="project" value="TreeGrafter"/>
</dbReference>
<sequence length="247" mass="26522">MASAAEQKAFAQLVLALSNVVLTNVKSRGSVDVDAVAGTLRDRFYSDMPREEFVAMRESVLAVLRQGVAEIWSVTQLEEALAPMDMPAYQKKLFLRVWHRQQEKIRLVVSEASRFGNSLLDMSWRVDALSASKARESLSGATCIVELLVSNENKAAEARRAAAAAAIIRARSDQSVDAKDVPPLSVAATHDVVTFEMDQAQLEQTLLQVRAIKSFISSQTAGGSAASAPDAGTSAEPDVDAGAADDE</sequence>
<evidence type="ECO:0000259" key="2">
    <source>
        <dbReference type="Pfam" id="PF17221"/>
    </source>
</evidence>
<evidence type="ECO:0000313" key="4">
    <source>
        <dbReference type="Proteomes" id="UP000054408"/>
    </source>
</evidence>
<feature type="compositionally biased region" description="Low complexity" evidence="1">
    <location>
        <begin position="221"/>
        <end position="235"/>
    </location>
</feature>
<dbReference type="AlphaFoldDB" id="A0A0L0DW32"/>
<dbReference type="GO" id="GO:0031398">
    <property type="term" value="P:positive regulation of protein ubiquitination"/>
    <property type="evidence" value="ECO:0007669"/>
    <property type="project" value="TreeGrafter"/>
</dbReference>
<dbReference type="GO" id="GO:0005768">
    <property type="term" value="C:endosome"/>
    <property type="evidence" value="ECO:0007669"/>
    <property type="project" value="TreeGrafter"/>
</dbReference>
<accession>A0A0L0DW32</accession>
<gene>
    <name evidence="3" type="ORF">AMSG_02395</name>
</gene>
<reference evidence="3 4" key="1">
    <citation type="submission" date="2010-05" db="EMBL/GenBank/DDBJ databases">
        <title>The Genome Sequence of Thecamonas trahens ATCC 50062.</title>
        <authorList>
            <consortium name="The Broad Institute Genome Sequencing Platform"/>
            <person name="Russ C."/>
            <person name="Cuomo C."/>
            <person name="Shea T."/>
            <person name="Young S.K."/>
            <person name="Zeng Q."/>
            <person name="Koehrsen M."/>
            <person name="Haas B."/>
            <person name="Borodovsky M."/>
            <person name="Guigo R."/>
            <person name="Alvarado L."/>
            <person name="Berlin A."/>
            <person name="Bochicchio J."/>
            <person name="Borenstein D."/>
            <person name="Chapman S."/>
            <person name="Chen Z."/>
            <person name="Freedman E."/>
            <person name="Gellesch M."/>
            <person name="Goldberg J."/>
            <person name="Griggs A."/>
            <person name="Gujja S."/>
            <person name="Heilman E."/>
            <person name="Heiman D."/>
            <person name="Hepburn T."/>
            <person name="Howarth C."/>
            <person name="Jen D."/>
            <person name="Larson L."/>
            <person name="Mehta T."/>
            <person name="Park D."/>
            <person name="Pearson M."/>
            <person name="Roberts A."/>
            <person name="Saif S."/>
            <person name="Shenoy N."/>
            <person name="Sisk P."/>
            <person name="Stolte C."/>
            <person name="Sykes S."/>
            <person name="Thomson T."/>
            <person name="Walk T."/>
            <person name="White J."/>
            <person name="Yandava C."/>
            <person name="Burger G."/>
            <person name="Gray M.W."/>
            <person name="Holland P.W.H."/>
            <person name="King N."/>
            <person name="Lang F.B.F."/>
            <person name="Roger A.J."/>
            <person name="Ruiz-Trillo I."/>
            <person name="Lander E."/>
            <person name="Nusbaum C."/>
        </authorList>
    </citation>
    <scope>NUCLEOTIDE SEQUENCE [LARGE SCALE GENOMIC DNA]</scope>
    <source>
        <strain evidence="3 4">ATCC 50062</strain>
    </source>
</reference>
<keyword evidence="4" id="KW-1185">Reference proteome</keyword>
<dbReference type="InterPro" id="IPR037351">
    <property type="entry name" value="Murr1"/>
</dbReference>
<dbReference type="EMBL" id="GL349441">
    <property type="protein sequence ID" value="KNC56425.1"/>
    <property type="molecule type" value="Genomic_DNA"/>
</dbReference>
<dbReference type="GO" id="GO:0055070">
    <property type="term" value="P:copper ion homeostasis"/>
    <property type="evidence" value="ECO:0007669"/>
    <property type="project" value="InterPro"/>
</dbReference>
<feature type="domain" description="COMMD1 N-terminal" evidence="2">
    <location>
        <begin position="38"/>
        <end position="106"/>
    </location>
</feature>
<feature type="region of interest" description="Disordered" evidence="1">
    <location>
        <begin position="221"/>
        <end position="247"/>
    </location>
</feature>